<dbReference type="InterPro" id="IPR002104">
    <property type="entry name" value="Integrase_catalytic"/>
</dbReference>
<evidence type="ECO:0000256" key="3">
    <source>
        <dbReference type="ARBA" id="ARBA00023125"/>
    </source>
</evidence>
<feature type="domain" description="Tyr recombinase" evidence="6">
    <location>
        <begin position="233"/>
        <end position="407"/>
    </location>
</feature>
<dbReference type="InterPro" id="IPR025269">
    <property type="entry name" value="SAM-like_dom"/>
</dbReference>
<dbReference type="PANTHER" id="PTHR30349:SF64">
    <property type="entry name" value="PROPHAGE INTEGRASE INTD-RELATED"/>
    <property type="match status" value="1"/>
</dbReference>
<evidence type="ECO:0000259" key="7">
    <source>
        <dbReference type="PROSITE" id="PS51900"/>
    </source>
</evidence>
<feature type="domain" description="Core-binding (CB)" evidence="7">
    <location>
        <begin position="134"/>
        <end position="213"/>
    </location>
</feature>
<evidence type="ECO:0000259" key="6">
    <source>
        <dbReference type="PROSITE" id="PS51898"/>
    </source>
</evidence>
<evidence type="ECO:0000256" key="2">
    <source>
        <dbReference type="ARBA" id="ARBA00022908"/>
    </source>
</evidence>
<dbReference type="Proteomes" id="UP000194873">
    <property type="component" value="Unassembled WGS sequence"/>
</dbReference>
<keyword evidence="9" id="KW-1185">Reference proteome</keyword>
<dbReference type="InterPro" id="IPR050090">
    <property type="entry name" value="Tyrosine_recombinase_XerCD"/>
</dbReference>
<protein>
    <recommendedName>
        <fullName evidence="10">Tyr recombinase domain-containing protein</fullName>
    </recommendedName>
</protein>
<keyword evidence="2" id="KW-0229">DNA integration</keyword>
<dbReference type="Gene3D" id="1.10.150.130">
    <property type="match status" value="1"/>
</dbReference>
<evidence type="ECO:0000313" key="8">
    <source>
        <dbReference type="EMBL" id="OUJ69125.1"/>
    </source>
</evidence>
<evidence type="ECO:0008006" key="10">
    <source>
        <dbReference type="Google" id="ProtNLM"/>
    </source>
</evidence>
<dbReference type="InterPro" id="IPR010998">
    <property type="entry name" value="Integrase_recombinase_N"/>
</dbReference>
<dbReference type="InterPro" id="IPR044068">
    <property type="entry name" value="CB"/>
</dbReference>
<proteinExistence type="inferred from homology"/>
<dbReference type="GO" id="GO:0003677">
    <property type="term" value="F:DNA binding"/>
    <property type="evidence" value="ECO:0007669"/>
    <property type="project" value="UniProtKB-UniRule"/>
</dbReference>
<dbReference type="RefSeq" id="WP_086597214.1">
    <property type="nucleotide sequence ID" value="NZ_MTSE01000038.1"/>
</dbReference>
<evidence type="ECO:0000313" key="9">
    <source>
        <dbReference type="Proteomes" id="UP000194873"/>
    </source>
</evidence>
<dbReference type="Pfam" id="PF13102">
    <property type="entry name" value="Phage_int_SAM_5"/>
    <property type="match status" value="1"/>
</dbReference>
<evidence type="ECO:0000256" key="5">
    <source>
        <dbReference type="PROSITE-ProRule" id="PRU01248"/>
    </source>
</evidence>
<dbReference type="PROSITE" id="PS51898">
    <property type="entry name" value="TYR_RECOMBINASE"/>
    <property type="match status" value="1"/>
</dbReference>
<dbReference type="Pfam" id="PF00589">
    <property type="entry name" value="Phage_integrase"/>
    <property type="match status" value="1"/>
</dbReference>
<name>A0A243W5W2_9BACT</name>
<dbReference type="SUPFAM" id="SSF56349">
    <property type="entry name" value="DNA breaking-rejoining enzymes"/>
    <property type="match status" value="1"/>
</dbReference>
<comment type="similarity">
    <text evidence="1">Belongs to the 'phage' integrase family.</text>
</comment>
<reference evidence="8 9" key="1">
    <citation type="submission" date="2017-01" db="EMBL/GenBank/DDBJ databases">
        <title>A new Hymenobacter.</title>
        <authorList>
            <person name="Liang Y."/>
            <person name="Feng F."/>
        </authorList>
    </citation>
    <scope>NUCLEOTIDE SEQUENCE [LARGE SCALE GENOMIC DNA]</scope>
    <source>
        <strain evidence="8">MIMBbqt21</strain>
    </source>
</reference>
<dbReference type="AlphaFoldDB" id="A0A243W5W2"/>
<dbReference type="PANTHER" id="PTHR30349">
    <property type="entry name" value="PHAGE INTEGRASE-RELATED"/>
    <property type="match status" value="1"/>
</dbReference>
<dbReference type="InterPro" id="IPR013762">
    <property type="entry name" value="Integrase-like_cat_sf"/>
</dbReference>
<dbReference type="Gene3D" id="1.10.443.10">
    <property type="entry name" value="Intergrase catalytic core"/>
    <property type="match status" value="1"/>
</dbReference>
<dbReference type="PROSITE" id="PS51900">
    <property type="entry name" value="CB"/>
    <property type="match status" value="1"/>
</dbReference>
<dbReference type="GO" id="GO:0006310">
    <property type="term" value="P:DNA recombination"/>
    <property type="evidence" value="ECO:0007669"/>
    <property type="project" value="UniProtKB-KW"/>
</dbReference>
<dbReference type="OrthoDB" id="1098628at2"/>
<gene>
    <name evidence="8" type="ORF">BXP70_26950</name>
</gene>
<dbReference type="EMBL" id="MTSE01000038">
    <property type="protein sequence ID" value="OUJ69125.1"/>
    <property type="molecule type" value="Genomic_DNA"/>
</dbReference>
<comment type="caution">
    <text evidence="8">The sequence shown here is derived from an EMBL/GenBank/DDBJ whole genome shotgun (WGS) entry which is preliminary data.</text>
</comment>
<accession>A0A243W5W2</accession>
<evidence type="ECO:0000256" key="1">
    <source>
        <dbReference type="ARBA" id="ARBA00008857"/>
    </source>
</evidence>
<keyword evidence="3 5" id="KW-0238">DNA-binding</keyword>
<evidence type="ECO:0000256" key="4">
    <source>
        <dbReference type="ARBA" id="ARBA00023172"/>
    </source>
</evidence>
<keyword evidence="4" id="KW-0233">DNA recombination</keyword>
<dbReference type="GO" id="GO:0015074">
    <property type="term" value="P:DNA integration"/>
    <property type="evidence" value="ECO:0007669"/>
    <property type="project" value="UniProtKB-KW"/>
</dbReference>
<organism evidence="8 9">
    <name type="scientific">Hymenobacter crusticola</name>
    <dbReference type="NCBI Taxonomy" id="1770526"/>
    <lineage>
        <taxon>Bacteria</taxon>
        <taxon>Pseudomonadati</taxon>
        <taxon>Bacteroidota</taxon>
        <taxon>Cytophagia</taxon>
        <taxon>Cytophagales</taxon>
        <taxon>Hymenobacteraceae</taxon>
        <taxon>Hymenobacter</taxon>
    </lineage>
</organism>
<sequence length="416" mass="47913">MSYSATISLRRPAQKNGLNTLRLQVIINRKVVPIPLKVAWPEALFDEEAGKCLASLPKNKQEASYKELLQRTEAAVGGPLEKQASDINLILGKARGKANDIFVKYRLQDDLVLTVDEFLRQYNSGASNTDFLTYMEARIAERFRRGQISENTRKGHTSTLRKLREFAGTLPFSSLTHKFSGDFDAWLKKRHKSCLNTRSGRHRNVKAYLELARRDKITFEDPYQYFVNSTVQGQWRALTPAELGLLEDYYAQTKPGTTHRRMLQKFLFSCESGLRLGDLKAAGQAKFTDRVMQLKPHKTYRYDEKDLLLPLTRKAMRYLEDSQRENDIEGFFLYTDQYTNRQLQAIGGLLGIETKIHHHIGRETFATNFIRRGGKVEVLQKLLGHKKLSMTMKYVHVDEQMKQDEINRIDLLDACG</sequence>
<dbReference type="InterPro" id="IPR011010">
    <property type="entry name" value="DNA_brk_join_enz"/>
</dbReference>